<dbReference type="InterPro" id="IPR036259">
    <property type="entry name" value="MFS_trans_sf"/>
</dbReference>
<keyword evidence="2 4" id="KW-1133">Transmembrane helix</keyword>
<dbReference type="InterPro" id="IPR020846">
    <property type="entry name" value="MFS_dom"/>
</dbReference>
<feature type="transmembrane region" description="Helical" evidence="4">
    <location>
        <begin position="106"/>
        <end position="126"/>
    </location>
</feature>
<dbReference type="PROSITE" id="PS50850">
    <property type="entry name" value="MFS"/>
    <property type="match status" value="1"/>
</dbReference>
<feature type="transmembrane region" description="Helical" evidence="4">
    <location>
        <begin position="261"/>
        <end position="281"/>
    </location>
</feature>
<feature type="transmembrane region" description="Helical" evidence="4">
    <location>
        <begin position="12"/>
        <end position="37"/>
    </location>
</feature>
<feature type="transmembrane region" description="Helical" evidence="4">
    <location>
        <begin position="288"/>
        <end position="306"/>
    </location>
</feature>
<protein>
    <submittedName>
        <fullName evidence="6">MFS transporter</fullName>
    </submittedName>
</protein>
<dbReference type="GO" id="GO:0022857">
    <property type="term" value="F:transmembrane transporter activity"/>
    <property type="evidence" value="ECO:0007669"/>
    <property type="project" value="InterPro"/>
</dbReference>
<feature type="transmembrane region" description="Helical" evidence="4">
    <location>
        <begin position="222"/>
        <end position="241"/>
    </location>
</feature>
<reference evidence="6 7" key="1">
    <citation type="submission" date="2020-04" db="EMBL/GenBank/DDBJ databases">
        <title>Novosphingobium sp. TW-4 isolated from soil.</title>
        <authorList>
            <person name="Dahal R.H."/>
            <person name="Chaudhary D.K."/>
        </authorList>
    </citation>
    <scope>NUCLEOTIDE SEQUENCE [LARGE SCALE GENOMIC DNA]</scope>
    <source>
        <strain evidence="6 7">TW-4</strain>
    </source>
</reference>
<keyword evidence="1 4" id="KW-0812">Transmembrane</keyword>
<dbReference type="Proteomes" id="UP000583556">
    <property type="component" value="Unassembled WGS sequence"/>
</dbReference>
<feature type="transmembrane region" description="Helical" evidence="4">
    <location>
        <begin position="346"/>
        <end position="365"/>
    </location>
</feature>
<sequence length="423" mass="43540">MSKASYARSAAQVAVAATVANMVCITAAISATIGVFLVPIAEEFHWPRAAVSGVLGMISIISAVTYPLIGKAMDRFGSRWPLLIGNLGLAGSIALLSQASGTITDFYLRFALVGVFGTLASTGMLCKVVSSWFDARRGLMLGVTAGLGNGVGATLMPVLAGIFLAAYGWRESYVLIGLLVAALGAPVMLLWLRDAPVVAPSPEVAAPAVEGMSLREAAQTRVFWLMLLAVAAGAGGMTAVFTHVVPMLTDHGVSLGEATSVLAVFALVCAGWQVVTGALLDALRTPRIVVPMYASAIAGLLLLQFGHGTGQIMTAGVLLGIGMGADYGALSYFVSRYFGLKHYGTIIGTFYAVVAFTQGATPALMDVSFDRSGSYTIAALAIVVALVFGIALLTLMPHPDAFDGTSDAALDEGANGRAAVVLA</sequence>
<proteinExistence type="predicted"/>
<feature type="transmembrane region" description="Helical" evidence="4">
    <location>
        <begin position="49"/>
        <end position="69"/>
    </location>
</feature>
<gene>
    <name evidence="6" type="ORF">HHL27_06960</name>
</gene>
<dbReference type="InterPro" id="IPR011701">
    <property type="entry name" value="MFS"/>
</dbReference>
<evidence type="ECO:0000256" key="3">
    <source>
        <dbReference type="ARBA" id="ARBA00023136"/>
    </source>
</evidence>
<keyword evidence="3 4" id="KW-0472">Membrane</keyword>
<dbReference type="AlphaFoldDB" id="A0A7Y0BN47"/>
<comment type="caution">
    <text evidence="6">The sequence shown here is derived from an EMBL/GenBank/DDBJ whole genome shotgun (WGS) entry which is preliminary data.</text>
</comment>
<feature type="domain" description="Major facilitator superfamily (MFS) profile" evidence="5">
    <location>
        <begin position="13"/>
        <end position="397"/>
    </location>
</feature>
<evidence type="ECO:0000259" key="5">
    <source>
        <dbReference type="PROSITE" id="PS50850"/>
    </source>
</evidence>
<dbReference type="RefSeq" id="WP_169492638.1">
    <property type="nucleotide sequence ID" value="NZ_JABBGM010000002.1"/>
</dbReference>
<evidence type="ECO:0000313" key="7">
    <source>
        <dbReference type="Proteomes" id="UP000583556"/>
    </source>
</evidence>
<dbReference type="PANTHER" id="PTHR11360:SF284">
    <property type="entry name" value="EG:103B4.3 PROTEIN-RELATED"/>
    <property type="match status" value="1"/>
</dbReference>
<evidence type="ECO:0000256" key="4">
    <source>
        <dbReference type="SAM" id="Phobius"/>
    </source>
</evidence>
<feature type="transmembrane region" description="Helical" evidence="4">
    <location>
        <begin position="138"/>
        <end position="167"/>
    </location>
</feature>
<feature type="transmembrane region" description="Helical" evidence="4">
    <location>
        <begin position="81"/>
        <end position="100"/>
    </location>
</feature>
<name>A0A7Y0BN47_9SPHN</name>
<dbReference type="Gene3D" id="1.20.1250.20">
    <property type="entry name" value="MFS general substrate transporter like domains"/>
    <property type="match status" value="2"/>
</dbReference>
<feature type="transmembrane region" description="Helical" evidence="4">
    <location>
        <begin position="377"/>
        <end position="396"/>
    </location>
</feature>
<dbReference type="SUPFAM" id="SSF103473">
    <property type="entry name" value="MFS general substrate transporter"/>
    <property type="match status" value="1"/>
</dbReference>
<dbReference type="Pfam" id="PF07690">
    <property type="entry name" value="MFS_1"/>
    <property type="match status" value="1"/>
</dbReference>
<evidence type="ECO:0000256" key="1">
    <source>
        <dbReference type="ARBA" id="ARBA00022692"/>
    </source>
</evidence>
<dbReference type="PANTHER" id="PTHR11360">
    <property type="entry name" value="MONOCARBOXYLATE TRANSPORTER"/>
    <property type="match status" value="1"/>
</dbReference>
<accession>A0A7Y0BN47</accession>
<organism evidence="6 7">
    <name type="scientific">Novosphingobium olei</name>
    <dbReference type="NCBI Taxonomy" id="2728851"/>
    <lineage>
        <taxon>Bacteria</taxon>
        <taxon>Pseudomonadati</taxon>
        <taxon>Pseudomonadota</taxon>
        <taxon>Alphaproteobacteria</taxon>
        <taxon>Sphingomonadales</taxon>
        <taxon>Sphingomonadaceae</taxon>
        <taxon>Novosphingobium</taxon>
    </lineage>
</organism>
<feature type="transmembrane region" description="Helical" evidence="4">
    <location>
        <begin position="312"/>
        <end position="334"/>
    </location>
</feature>
<evidence type="ECO:0000256" key="2">
    <source>
        <dbReference type="ARBA" id="ARBA00022989"/>
    </source>
</evidence>
<feature type="transmembrane region" description="Helical" evidence="4">
    <location>
        <begin position="173"/>
        <end position="192"/>
    </location>
</feature>
<keyword evidence="7" id="KW-1185">Reference proteome</keyword>
<dbReference type="InterPro" id="IPR050327">
    <property type="entry name" value="Proton-linked_MCT"/>
</dbReference>
<dbReference type="EMBL" id="JABBGM010000002">
    <property type="protein sequence ID" value="NML93409.1"/>
    <property type="molecule type" value="Genomic_DNA"/>
</dbReference>
<evidence type="ECO:0000313" key="6">
    <source>
        <dbReference type="EMBL" id="NML93409.1"/>
    </source>
</evidence>